<proteinExistence type="inferred from homology"/>
<dbReference type="InterPro" id="IPR036249">
    <property type="entry name" value="Thioredoxin-like_sf"/>
</dbReference>
<dbReference type="AlphaFoldDB" id="A0A6A4VEB3"/>
<dbReference type="PIRSF" id="PIRSF000303">
    <property type="entry name" value="Glutathion_perox"/>
    <property type="match status" value="1"/>
</dbReference>
<dbReference type="CDD" id="cd00340">
    <property type="entry name" value="GSH_Peroxidase"/>
    <property type="match status" value="1"/>
</dbReference>
<dbReference type="InterPro" id="IPR000889">
    <property type="entry name" value="Glutathione_peroxidase"/>
</dbReference>
<sequence length="201" mass="22636">MKTLIFFFTTVLLNQVAECSLQDDYFKLSAEDIDGNEVKFEKFKGMVTLVVNTASLCGFTDGHLRDLTRLHDILSFGDLFSVLAFPCNQFGEQEPGDPAQIKQFILVNYNSEFPIFNKVETIGENAHPVYKNIIAQSSTPPDWNFYKYLVDHTGRVTHSWGPKVTIPQIFPHVQQAVDAAWVARGGGDMADKPSELTRDEL</sequence>
<keyword evidence="8" id="KW-1185">Reference proteome</keyword>
<dbReference type="PRINTS" id="PR01011">
    <property type="entry name" value="GLUTPROXDASE"/>
</dbReference>
<dbReference type="Pfam" id="PF00255">
    <property type="entry name" value="GSHPx"/>
    <property type="match status" value="1"/>
</dbReference>
<keyword evidence="3 5" id="KW-0560">Oxidoreductase</keyword>
<dbReference type="GO" id="GO:0006979">
    <property type="term" value="P:response to oxidative stress"/>
    <property type="evidence" value="ECO:0007669"/>
    <property type="project" value="InterPro"/>
</dbReference>
<evidence type="ECO:0000313" key="8">
    <source>
        <dbReference type="Proteomes" id="UP000440578"/>
    </source>
</evidence>
<dbReference type="Gene3D" id="3.40.30.10">
    <property type="entry name" value="Glutaredoxin"/>
    <property type="match status" value="1"/>
</dbReference>
<feature type="signal peptide" evidence="6">
    <location>
        <begin position="1"/>
        <end position="19"/>
    </location>
</feature>
<dbReference type="PANTHER" id="PTHR11592">
    <property type="entry name" value="GLUTATHIONE PEROXIDASE"/>
    <property type="match status" value="1"/>
</dbReference>
<reference evidence="7 8" key="1">
    <citation type="submission" date="2019-07" db="EMBL/GenBank/DDBJ databases">
        <title>Draft genome assembly of a fouling barnacle, Amphibalanus amphitrite (Darwin, 1854): The first reference genome for Thecostraca.</title>
        <authorList>
            <person name="Kim W."/>
        </authorList>
    </citation>
    <scope>NUCLEOTIDE SEQUENCE [LARGE SCALE GENOMIC DNA]</scope>
    <source>
        <strain evidence="7">SNU_AA5</strain>
        <tissue evidence="7">Soma without cirri and trophi</tissue>
    </source>
</reference>
<feature type="active site" evidence="4">
    <location>
        <position position="57"/>
    </location>
</feature>
<comment type="similarity">
    <text evidence="1 5">Belongs to the glutathione peroxidase family.</text>
</comment>
<evidence type="ECO:0000256" key="1">
    <source>
        <dbReference type="ARBA" id="ARBA00006926"/>
    </source>
</evidence>
<comment type="caution">
    <text evidence="7">The sequence shown here is derived from an EMBL/GenBank/DDBJ whole genome shotgun (WGS) entry which is preliminary data.</text>
</comment>
<dbReference type="GO" id="GO:0004601">
    <property type="term" value="F:peroxidase activity"/>
    <property type="evidence" value="ECO:0007669"/>
    <property type="project" value="UniProtKB-KW"/>
</dbReference>
<dbReference type="PROSITE" id="PS00763">
    <property type="entry name" value="GLUTATHIONE_PEROXID_2"/>
    <property type="match status" value="1"/>
</dbReference>
<evidence type="ECO:0000256" key="5">
    <source>
        <dbReference type="RuleBase" id="RU000499"/>
    </source>
</evidence>
<dbReference type="Proteomes" id="UP000440578">
    <property type="component" value="Unassembled WGS sequence"/>
</dbReference>
<dbReference type="InterPro" id="IPR029760">
    <property type="entry name" value="GPX_CS"/>
</dbReference>
<dbReference type="OrthoDB" id="446890at2759"/>
<evidence type="ECO:0000256" key="4">
    <source>
        <dbReference type="PIRSR" id="PIRSR000303-1"/>
    </source>
</evidence>
<keyword evidence="6" id="KW-0732">Signal</keyword>
<feature type="chain" id="PRO_5025480454" description="Glutathione peroxidase" evidence="6">
    <location>
        <begin position="20"/>
        <end position="201"/>
    </location>
</feature>
<organism evidence="7 8">
    <name type="scientific">Amphibalanus amphitrite</name>
    <name type="common">Striped barnacle</name>
    <name type="synonym">Balanus amphitrite</name>
    <dbReference type="NCBI Taxonomy" id="1232801"/>
    <lineage>
        <taxon>Eukaryota</taxon>
        <taxon>Metazoa</taxon>
        <taxon>Ecdysozoa</taxon>
        <taxon>Arthropoda</taxon>
        <taxon>Crustacea</taxon>
        <taxon>Multicrustacea</taxon>
        <taxon>Cirripedia</taxon>
        <taxon>Thoracica</taxon>
        <taxon>Thoracicalcarea</taxon>
        <taxon>Balanomorpha</taxon>
        <taxon>Balanoidea</taxon>
        <taxon>Balanidae</taxon>
        <taxon>Amphibalaninae</taxon>
        <taxon>Amphibalanus</taxon>
    </lineage>
</organism>
<accession>A0A6A4VEB3</accession>
<evidence type="ECO:0000313" key="7">
    <source>
        <dbReference type="EMBL" id="KAF0288738.1"/>
    </source>
</evidence>
<protein>
    <recommendedName>
        <fullName evidence="5">Glutathione peroxidase</fullName>
    </recommendedName>
</protein>
<dbReference type="EMBL" id="VIIS01002082">
    <property type="protein sequence ID" value="KAF0288738.1"/>
    <property type="molecule type" value="Genomic_DNA"/>
</dbReference>
<evidence type="ECO:0000256" key="6">
    <source>
        <dbReference type="SAM" id="SignalP"/>
    </source>
</evidence>
<keyword evidence="2 5" id="KW-0575">Peroxidase</keyword>
<dbReference type="PROSITE" id="PS51355">
    <property type="entry name" value="GLUTATHIONE_PEROXID_3"/>
    <property type="match status" value="1"/>
</dbReference>
<dbReference type="SUPFAM" id="SSF52833">
    <property type="entry name" value="Thioredoxin-like"/>
    <property type="match status" value="1"/>
</dbReference>
<name>A0A6A4VEB3_AMPAM</name>
<gene>
    <name evidence="7" type="primary">Gpx7</name>
    <name evidence="7" type="ORF">FJT64_012894</name>
</gene>
<evidence type="ECO:0000256" key="3">
    <source>
        <dbReference type="ARBA" id="ARBA00023002"/>
    </source>
</evidence>
<evidence type="ECO:0000256" key="2">
    <source>
        <dbReference type="ARBA" id="ARBA00022559"/>
    </source>
</evidence>
<dbReference type="PANTHER" id="PTHR11592:SF78">
    <property type="entry name" value="GLUTATHIONE PEROXIDASE"/>
    <property type="match status" value="1"/>
</dbReference>